<protein>
    <submittedName>
        <fullName evidence="2">Uncharacterized protein</fullName>
    </submittedName>
</protein>
<feature type="region of interest" description="Disordered" evidence="1">
    <location>
        <begin position="145"/>
        <end position="175"/>
    </location>
</feature>
<accession>A0ABN9XBI1</accession>
<evidence type="ECO:0000313" key="2">
    <source>
        <dbReference type="EMBL" id="CAK0896770.1"/>
    </source>
</evidence>
<reference evidence="2" key="1">
    <citation type="submission" date="2023-10" db="EMBL/GenBank/DDBJ databases">
        <authorList>
            <person name="Chen Y."/>
            <person name="Shah S."/>
            <person name="Dougan E. K."/>
            <person name="Thang M."/>
            <person name="Chan C."/>
        </authorList>
    </citation>
    <scope>NUCLEOTIDE SEQUENCE [LARGE SCALE GENOMIC DNA]</scope>
</reference>
<name>A0ABN9XBI1_9DINO</name>
<evidence type="ECO:0000256" key="1">
    <source>
        <dbReference type="SAM" id="MobiDB-lite"/>
    </source>
</evidence>
<proteinExistence type="predicted"/>
<dbReference type="Proteomes" id="UP001189429">
    <property type="component" value="Unassembled WGS sequence"/>
</dbReference>
<evidence type="ECO:0000313" key="3">
    <source>
        <dbReference type="Proteomes" id="UP001189429"/>
    </source>
</evidence>
<dbReference type="EMBL" id="CAUYUJ010020237">
    <property type="protein sequence ID" value="CAK0896770.1"/>
    <property type="molecule type" value="Genomic_DNA"/>
</dbReference>
<sequence length="252" mass="26112">MRAGILAEPREAIEAEIPAARRSRGPRARAGAEGGGAAAACLAAWERWEWADWQDARPAPAVKDDGAASERRLARWLGRGARAMGLESATRRVGVQAGPRLAAVGVSAGVLSLCLRQSQLSSTVVPAPGLPGCAVGRGGASREVSALRGGDGRRDGGRASGAEPWRGGRGQRREDHHRLRFVTPAPAGFFGDSAARRAWAAEVALLAPGAREAERAAGALEPLVPGHLVSGWTTCSRAGRVPCGWCSSPLAT</sequence>
<keyword evidence="3" id="KW-1185">Reference proteome</keyword>
<comment type="caution">
    <text evidence="2">The sequence shown here is derived from an EMBL/GenBank/DDBJ whole genome shotgun (WGS) entry which is preliminary data.</text>
</comment>
<gene>
    <name evidence="2" type="ORF">PCOR1329_LOCUS75139</name>
</gene>
<organism evidence="2 3">
    <name type="scientific">Prorocentrum cordatum</name>
    <dbReference type="NCBI Taxonomy" id="2364126"/>
    <lineage>
        <taxon>Eukaryota</taxon>
        <taxon>Sar</taxon>
        <taxon>Alveolata</taxon>
        <taxon>Dinophyceae</taxon>
        <taxon>Prorocentrales</taxon>
        <taxon>Prorocentraceae</taxon>
        <taxon>Prorocentrum</taxon>
    </lineage>
</organism>